<dbReference type="NCBIfam" id="NF003314">
    <property type="entry name" value="PRK04322.1"/>
    <property type="match status" value="1"/>
</dbReference>
<evidence type="ECO:0000256" key="1">
    <source>
        <dbReference type="ARBA" id="ARBA00003043"/>
    </source>
</evidence>
<dbReference type="Pfam" id="PF01981">
    <property type="entry name" value="PTH2"/>
    <property type="match status" value="1"/>
</dbReference>
<dbReference type="FunFam" id="3.40.1490.10:FF:000001">
    <property type="entry name" value="Peptidyl-tRNA hydrolase 2"/>
    <property type="match status" value="1"/>
</dbReference>
<dbReference type="NCBIfam" id="TIGR00283">
    <property type="entry name" value="arch_pth2"/>
    <property type="match status" value="1"/>
</dbReference>
<evidence type="ECO:0000256" key="6">
    <source>
        <dbReference type="ARBA" id="ARBA00050038"/>
    </source>
</evidence>
<reference evidence="8" key="1">
    <citation type="submission" date="2019-05" db="EMBL/GenBank/DDBJ databases">
        <title>Candidatus Nanohalobium constans, a novel model system to study the DPANN nano-sized archaea: genomic and physiological characterization of a nanoarchaeon co-cultured with its chitinotrophic host.</title>
        <authorList>
            <person name="La Cono V."/>
            <person name="Arcadi E."/>
            <person name="Crisafi F."/>
            <person name="Denaro R."/>
            <person name="La Spada G."/>
            <person name="Messina E."/>
            <person name="Smedile F."/>
            <person name="Toshchakov S.V."/>
            <person name="Shevchenko M.A."/>
            <person name="Golyshin P.N."/>
            <person name="Golyshina O.V."/>
            <person name="Ferrer M."/>
            <person name="Rohde M."/>
            <person name="Mushegian A."/>
            <person name="Sorokin D.Y."/>
            <person name="Giuliano L."/>
            <person name="Yakimov M.M."/>
        </authorList>
    </citation>
    <scope>NUCLEOTIDE SEQUENCE [LARGE SCALE GENOMIC DNA]</scope>
    <source>
        <strain evidence="8">LC1Nh</strain>
    </source>
</reference>
<keyword evidence="8" id="KW-1185">Reference proteome</keyword>
<dbReference type="EMBL" id="CP040089">
    <property type="protein sequence ID" value="QGA80107.1"/>
    <property type="molecule type" value="Genomic_DNA"/>
</dbReference>
<evidence type="ECO:0000313" key="8">
    <source>
        <dbReference type="Proteomes" id="UP000377803"/>
    </source>
</evidence>
<protein>
    <recommendedName>
        <fullName evidence="6">Peptidyl-tRNA hydrolase</fullName>
        <ecNumber evidence="2">3.1.1.29</ecNumber>
    </recommendedName>
</protein>
<comment type="similarity">
    <text evidence="4">Belongs to the PTH2 family.</text>
</comment>
<dbReference type="OrthoDB" id="6075at2157"/>
<accession>A0A5Q0UEX7</accession>
<evidence type="ECO:0000256" key="3">
    <source>
        <dbReference type="ARBA" id="ARBA00022801"/>
    </source>
</evidence>
<dbReference type="InterPro" id="IPR023476">
    <property type="entry name" value="Pep_tRNA_hydro_II_dom_sf"/>
</dbReference>
<dbReference type="PANTHER" id="PTHR12649">
    <property type="entry name" value="PEPTIDYL-TRNA HYDROLASE 2"/>
    <property type="match status" value="1"/>
</dbReference>
<name>A0A5Q0UEX7_9ARCH</name>
<keyword evidence="3 7" id="KW-0378">Hydrolase</keyword>
<organism evidence="7 8">
    <name type="scientific">Candidatus Nanohalobium constans</name>
    <dbReference type="NCBI Taxonomy" id="2565781"/>
    <lineage>
        <taxon>Archaea</taxon>
        <taxon>Candidatus Nanohalarchaeota</taxon>
        <taxon>Candidatus Nanohalobia</taxon>
        <taxon>Candidatus Nanohalobiales</taxon>
        <taxon>Candidatus Nanohalobiaceae</taxon>
        <taxon>Candidatus Nanohalobium</taxon>
    </lineage>
</organism>
<comment type="catalytic activity">
    <reaction evidence="5">
        <text>an N-acyl-L-alpha-aminoacyl-tRNA + H2O = an N-acyl-L-amino acid + a tRNA + H(+)</text>
        <dbReference type="Rhea" id="RHEA:54448"/>
        <dbReference type="Rhea" id="RHEA-COMP:10123"/>
        <dbReference type="Rhea" id="RHEA-COMP:13883"/>
        <dbReference type="ChEBI" id="CHEBI:15377"/>
        <dbReference type="ChEBI" id="CHEBI:15378"/>
        <dbReference type="ChEBI" id="CHEBI:59874"/>
        <dbReference type="ChEBI" id="CHEBI:78442"/>
        <dbReference type="ChEBI" id="CHEBI:138191"/>
        <dbReference type="EC" id="3.1.1.29"/>
    </reaction>
</comment>
<proteinExistence type="inferred from homology"/>
<sequence length="115" mass="12335">MSELKQVIVLRSDLDMSTGKMIAQASHASLKAYKKADDELRADWESQGGKKVALKAGEDTFQEKLEEAKTLQVPAALITDAGHTEVQPGTNTALGIGPATSDKIDQITGELKLIK</sequence>
<dbReference type="Gene3D" id="3.40.1490.10">
    <property type="entry name" value="Bit1"/>
    <property type="match status" value="1"/>
</dbReference>
<dbReference type="InterPro" id="IPR002833">
    <property type="entry name" value="PTH2"/>
</dbReference>
<evidence type="ECO:0000313" key="7">
    <source>
        <dbReference type="EMBL" id="QGA80107.1"/>
    </source>
</evidence>
<dbReference type="GeneID" id="42364584"/>
<dbReference type="AlphaFoldDB" id="A0A5Q0UEX7"/>
<dbReference type="SUPFAM" id="SSF102462">
    <property type="entry name" value="Peptidyl-tRNA hydrolase II"/>
    <property type="match status" value="1"/>
</dbReference>
<dbReference type="PANTHER" id="PTHR12649:SF11">
    <property type="entry name" value="PEPTIDYL-TRNA HYDROLASE 2, MITOCHONDRIAL"/>
    <property type="match status" value="1"/>
</dbReference>
<evidence type="ECO:0000256" key="4">
    <source>
        <dbReference type="ARBA" id="ARBA00038050"/>
    </source>
</evidence>
<evidence type="ECO:0000256" key="2">
    <source>
        <dbReference type="ARBA" id="ARBA00013260"/>
    </source>
</evidence>
<dbReference type="Proteomes" id="UP000377803">
    <property type="component" value="Chromosome"/>
</dbReference>
<comment type="function">
    <text evidence="1">The natural substrate for this enzyme may be peptidyl-tRNAs which drop off the ribosome during protein synthesis.</text>
</comment>
<dbReference type="GO" id="GO:0004045">
    <property type="term" value="F:peptidyl-tRNA hydrolase activity"/>
    <property type="evidence" value="ECO:0007669"/>
    <property type="project" value="UniProtKB-EC"/>
</dbReference>
<dbReference type="GO" id="GO:0005829">
    <property type="term" value="C:cytosol"/>
    <property type="evidence" value="ECO:0007669"/>
    <property type="project" value="TreeGrafter"/>
</dbReference>
<dbReference type="RefSeq" id="WP_153549845.1">
    <property type="nucleotide sequence ID" value="NZ_CP040089.1"/>
</dbReference>
<gene>
    <name evidence="7" type="primary">pth2</name>
    <name evidence="7" type="ORF">LC1Nh_0203</name>
</gene>
<dbReference type="EC" id="3.1.1.29" evidence="2"/>
<evidence type="ECO:0000256" key="5">
    <source>
        <dbReference type="ARBA" id="ARBA00048707"/>
    </source>
</evidence>
<dbReference type="KEGG" id="ncon:LC1Nh_0203"/>